<evidence type="ECO:0000313" key="2">
    <source>
        <dbReference type="EMBL" id="GEP72391.1"/>
    </source>
</evidence>
<evidence type="ECO:0000313" key="3">
    <source>
        <dbReference type="Proteomes" id="UP000321569"/>
    </source>
</evidence>
<dbReference type="InterPro" id="IPR013783">
    <property type="entry name" value="Ig-like_fold"/>
</dbReference>
<gene>
    <name evidence="2" type="ORF">LRA02_12590</name>
</gene>
<feature type="signal peptide" evidence="1">
    <location>
        <begin position="1"/>
        <end position="29"/>
    </location>
</feature>
<feature type="chain" id="PRO_5038883258" evidence="1">
    <location>
        <begin position="30"/>
        <end position="435"/>
    </location>
</feature>
<keyword evidence="1" id="KW-0732">Signal</keyword>
<comment type="caution">
    <text evidence="2">The sequence shown here is derived from an EMBL/GenBank/DDBJ whole genome shotgun (WGS) entry which is preliminary data.</text>
</comment>
<evidence type="ECO:0000256" key="1">
    <source>
        <dbReference type="SAM" id="SignalP"/>
    </source>
</evidence>
<protein>
    <submittedName>
        <fullName evidence="2">Uncharacterized protein</fullName>
    </submittedName>
</protein>
<proteinExistence type="predicted"/>
<name>A0A512PMG4_9LACO</name>
<sequence length="435" mass="47887">MIRFGKMGLVLGGVAAGIFMFATSQQASAKATKVVSNVTITSANVDSKNVALTGKNKIYTKAGVLKNAKQVTSKTQLKKLKNSQRAKDFFDVYRMAVTNKHQVYYKVVSFEGKWRGWIYGGRVKNTYQGGIKSAQTTKVVTLSDDIKNSQFQLKNSGNGGTDNTWESIPWSKYHAKIHTKDSSAYGSDKLAVTAAKQQTRQYYNTYYYVTDETHPEFNGWINRNALSKITTTPTTNPTVINPNPTVVTNTVTNTVTKTVTVPAKNELTINYVVHSRIGTQKKEASDAIIKEYQQEYANALNDVTKDPSSAVDKLSALGNGQLVTTSTTPKYYANVNVSFDKDKNVITIDLNWRQEPMINGATDKQLRMELGQVDSYDPKIGVTATDAMGNDATSKIQISGDATTGSMWYGTYHAKYVIDSYGLSTSKTISVTVTK</sequence>
<organism evidence="2 3">
    <name type="scientific">Lentilactobacillus rapi</name>
    <dbReference type="NCBI Taxonomy" id="481723"/>
    <lineage>
        <taxon>Bacteria</taxon>
        <taxon>Bacillati</taxon>
        <taxon>Bacillota</taxon>
        <taxon>Bacilli</taxon>
        <taxon>Lactobacillales</taxon>
        <taxon>Lactobacillaceae</taxon>
        <taxon>Lentilactobacillus</taxon>
    </lineage>
</organism>
<dbReference type="Gene3D" id="2.60.40.10">
    <property type="entry name" value="Immunoglobulins"/>
    <property type="match status" value="1"/>
</dbReference>
<dbReference type="EMBL" id="BKAM01000016">
    <property type="protein sequence ID" value="GEP72391.1"/>
    <property type="molecule type" value="Genomic_DNA"/>
</dbReference>
<dbReference type="OrthoDB" id="2329257at2"/>
<dbReference type="AlphaFoldDB" id="A0A512PMG4"/>
<reference evidence="2 3" key="1">
    <citation type="submission" date="2019-07" db="EMBL/GenBank/DDBJ databases">
        <title>Whole genome shotgun sequence of Lactobacillus rapi NBRC 109618.</title>
        <authorList>
            <person name="Hosoyama A."/>
            <person name="Uohara A."/>
            <person name="Ohji S."/>
            <person name="Ichikawa N."/>
        </authorList>
    </citation>
    <scope>NUCLEOTIDE SEQUENCE [LARGE SCALE GENOMIC DNA]</scope>
    <source>
        <strain evidence="2 3">NBRC 109618</strain>
    </source>
</reference>
<dbReference type="Proteomes" id="UP000321569">
    <property type="component" value="Unassembled WGS sequence"/>
</dbReference>
<accession>A0A512PMG4</accession>
<dbReference type="RefSeq" id="WP_056983353.1">
    <property type="nucleotide sequence ID" value="NZ_BKAM01000016.1"/>
</dbReference>
<dbReference type="STRING" id="1423795.FD12_GL001159"/>